<organism evidence="6 7">
    <name type="scientific">Ogataea philodendri</name>
    <dbReference type="NCBI Taxonomy" id="1378263"/>
    <lineage>
        <taxon>Eukaryota</taxon>
        <taxon>Fungi</taxon>
        <taxon>Dikarya</taxon>
        <taxon>Ascomycota</taxon>
        <taxon>Saccharomycotina</taxon>
        <taxon>Pichiomycetes</taxon>
        <taxon>Pichiales</taxon>
        <taxon>Pichiaceae</taxon>
        <taxon>Ogataea</taxon>
    </lineage>
</organism>
<dbReference type="GO" id="GO:0000981">
    <property type="term" value="F:DNA-binding transcription factor activity, RNA polymerase II-specific"/>
    <property type="evidence" value="ECO:0007669"/>
    <property type="project" value="TreeGrafter"/>
</dbReference>
<dbReference type="InterPro" id="IPR007219">
    <property type="entry name" value="XnlR_reg_dom"/>
</dbReference>
<dbReference type="GO" id="GO:0045944">
    <property type="term" value="P:positive regulation of transcription by RNA polymerase II"/>
    <property type="evidence" value="ECO:0007669"/>
    <property type="project" value="TreeGrafter"/>
</dbReference>
<dbReference type="GO" id="GO:0008270">
    <property type="term" value="F:zinc ion binding"/>
    <property type="evidence" value="ECO:0007669"/>
    <property type="project" value="InterPro"/>
</dbReference>
<keyword evidence="7" id="KW-1185">Reference proteome</keyword>
<comment type="caution">
    <text evidence="6">The sequence shown here is derived from an EMBL/GenBank/DDBJ whole genome shotgun (WGS) entry which is preliminary data.</text>
</comment>
<dbReference type="GO" id="GO:0000978">
    <property type="term" value="F:RNA polymerase II cis-regulatory region sequence-specific DNA binding"/>
    <property type="evidence" value="ECO:0007669"/>
    <property type="project" value="TreeGrafter"/>
</dbReference>
<dbReference type="Pfam" id="PF04082">
    <property type="entry name" value="Fungal_trans"/>
    <property type="match status" value="1"/>
</dbReference>
<keyword evidence="3" id="KW-0804">Transcription</keyword>
<reference evidence="6" key="2">
    <citation type="submission" date="2021-01" db="EMBL/GenBank/DDBJ databases">
        <authorList>
            <person name="Schikora-Tamarit M.A."/>
        </authorList>
    </citation>
    <scope>NUCLEOTIDE SEQUENCE</scope>
    <source>
        <strain evidence="6">CBS6075</strain>
    </source>
</reference>
<sequence>MNIGLINFSPVDLETQSPVLQHMESPLASGPQLIDEIASLRTKLATLETQLFKILPESRDTISFVQADSSLNSALLLAKKNRLSISGSFQRSKLWRDDPFACYLFDNLRKYHDGVQAKILETSQTEQSKDLQKQVRLRKKGRFGTKNIKDNQLSLKAQMEAALPSKDHVLRHVGRFLREIHPFFPVLIEQDFYADINKILTVKNGRIELDISQKSDYLVTATILLAMRFSYQSLFLKQQAGAYLDTEEEQLLEPPVNADVVNLVNYALFESNSLRKSNVCTLQLLILLRNYQVMCQEDGDGGDGTDGYTMNGMICQLGLGMGINRGLRYPIRSKEVSHIYSPSNIEFRLLWTRLWWSCLQMDMEHSVAYGKAPVLLLTNSDHGAETHINDPLVEDRIQKMKALYPMLQKVLVQLHNVTEKPKILDILSALKFLDSQRPLFIQKRIFADPTATLISTISDTISGMRLNTLMFMLDCYLLLHFEKHRMLSDYSTTLQRSVTGCFQLLDLAFSTLNLMKTDFSGHIMQLIHPVATCIYKALQFLIYWGLRLLFMRSKITPKQSTASELLNSVISIMRDCIKVVAILGDQDYLCYRLFENYSFVLKFLEGNGEPMFYLEDAQLLESLNLMDSLTPQQLAEYSETFKKFSVSPQITTVSRYTTFWPANETRDSLFQRFRRTIEQVPGYVQQDTWKDWILNTNIFEDYEGLFADLQFPTDINYM</sequence>
<evidence type="ECO:0000313" key="7">
    <source>
        <dbReference type="Proteomes" id="UP000769157"/>
    </source>
</evidence>
<gene>
    <name evidence="6" type="ORF">OGAPHI_000263</name>
</gene>
<dbReference type="RefSeq" id="XP_046064736.1">
    <property type="nucleotide sequence ID" value="XM_046203540.1"/>
</dbReference>
<keyword evidence="2" id="KW-0238">DNA-binding</keyword>
<dbReference type="OrthoDB" id="2943660at2759"/>
<dbReference type="AlphaFoldDB" id="A0A9P8PHD1"/>
<evidence type="ECO:0000313" key="6">
    <source>
        <dbReference type="EMBL" id="KAH3671560.1"/>
    </source>
</evidence>
<dbReference type="EMBL" id="JAEUBE010000055">
    <property type="protein sequence ID" value="KAH3671560.1"/>
    <property type="molecule type" value="Genomic_DNA"/>
</dbReference>
<evidence type="ECO:0000256" key="2">
    <source>
        <dbReference type="ARBA" id="ARBA00023125"/>
    </source>
</evidence>
<keyword evidence="1" id="KW-0805">Transcription regulation</keyword>
<keyword evidence="4" id="KW-0539">Nucleus</keyword>
<dbReference type="GO" id="GO:0006351">
    <property type="term" value="P:DNA-templated transcription"/>
    <property type="evidence" value="ECO:0007669"/>
    <property type="project" value="InterPro"/>
</dbReference>
<dbReference type="InterPro" id="IPR050675">
    <property type="entry name" value="OAF3"/>
</dbReference>
<name>A0A9P8PHD1_9ASCO</name>
<evidence type="ECO:0000259" key="5">
    <source>
        <dbReference type="SMART" id="SM00906"/>
    </source>
</evidence>
<evidence type="ECO:0000256" key="1">
    <source>
        <dbReference type="ARBA" id="ARBA00023015"/>
    </source>
</evidence>
<reference evidence="6" key="1">
    <citation type="journal article" date="2021" name="Open Biol.">
        <title>Shared evolutionary footprints suggest mitochondrial oxidative damage underlies multiple complex I losses in fungi.</title>
        <authorList>
            <person name="Schikora-Tamarit M.A."/>
            <person name="Marcet-Houben M."/>
            <person name="Nosek J."/>
            <person name="Gabaldon T."/>
        </authorList>
    </citation>
    <scope>NUCLEOTIDE SEQUENCE</scope>
    <source>
        <strain evidence="6">CBS6075</strain>
    </source>
</reference>
<evidence type="ECO:0000256" key="3">
    <source>
        <dbReference type="ARBA" id="ARBA00023163"/>
    </source>
</evidence>
<dbReference type="GeneID" id="70232231"/>
<dbReference type="PANTHER" id="PTHR31069:SF12">
    <property type="entry name" value="TRANSCRIPTION FACTOR DOMAIN-CONTAINING PROTEIN"/>
    <property type="match status" value="1"/>
</dbReference>
<accession>A0A9P8PHD1</accession>
<dbReference type="GO" id="GO:0005634">
    <property type="term" value="C:nucleus"/>
    <property type="evidence" value="ECO:0007669"/>
    <property type="project" value="TreeGrafter"/>
</dbReference>
<dbReference type="CDD" id="cd12148">
    <property type="entry name" value="fungal_TF_MHR"/>
    <property type="match status" value="1"/>
</dbReference>
<feature type="domain" description="Xylanolytic transcriptional activator regulatory" evidence="5">
    <location>
        <begin position="307"/>
        <end position="397"/>
    </location>
</feature>
<evidence type="ECO:0000256" key="4">
    <source>
        <dbReference type="ARBA" id="ARBA00023242"/>
    </source>
</evidence>
<proteinExistence type="predicted"/>
<dbReference type="PANTHER" id="PTHR31069">
    <property type="entry name" value="OLEATE-ACTIVATED TRANSCRIPTION FACTOR 1-RELATED"/>
    <property type="match status" value="1"/>
</dbReference>
<dbReference type="SMART" id="SM00906">
    <property type="entry name" value="Fungal_trans"/>
    <property type="match status" value="1"/>
</dbReference>
<dbReference type="Proteomes" id="UP000769157">
    <property type="component" value="Unassembled WGS sequence"/>
</dbReference>
<protein>
    <recommendedName>
        <fullName evidence="5">Xylanolytic transcriptional activator regulatory domain-containing protein</fullName>
    </recommendedName>
</protein>